<proteinExistence type="predicted"/>
<evidence type="ECO:0000313" key="2">
    <source>
        <dbReference type="EMBL" id="OEJ96485.1"/>
    </source>
</evidence>
<feature type="region of interest" description="Disordered" evidence="1">
    <location>
        <begin position="1"/>
        <end position="41"/>
    </location>
</feature>
<keyword evidence="3" id="KW-1185">Reference proteome</keyword>
<name>A0A1D3DVY6_9ACTN</name>
<protein>
    <submittedName>
        <fullName evidence="2">Uncharacterized protein</fullName>
    </submittedName>
</protein>
<feature type="compositionally biased region" description="Basic and acidic residues" evidence="1">
    <location>
        <begin position="1"/>
        <end position="10"/>
    </location>
</feature>
<dbReference type="AlphaFoldDB" id="A0A1D3DVY6"/>
<organism evidence="2 3">
    <name type="scientific">Streptomyces thermolilacinus SPC6</name>
    <dbReference type="NCBI Taxonomy" id="1306406"/>
    <lineage>
        <taxon>Bacteria</taxon>
        <taxon>Bacillati</taxon>
        <taxon>Actinomycetota</taxon>
        <taxon>Actinomycetes</taxon>
        <taxon>Kitasatosporales</taxon>
        <taxon>Streptomycetaceae</taxon>
        <taxon>Streptomyces</taxon>
    </lineage>
</organism>
<comment type="caution">
    <text evidence="2">The sequence shown here is derived from an EMBL/GenBank/DDBJ whole genome shotgun (WGS) entry which is preliminary data.</text>
</comment>
<reference evidence="2 3" key="1">
    <citation type="journal article" date="2013" name="Genome Announc.">
        <title>Genome Sequence of Streptomyces violaceusniger Strain SPC6, a Halotolerant Streptomycete That Exhibits Rapid Growth and Development.</title>
        <authorList>
            <person name="Chen X."/>
            <person name="Zhang B."/>
            <person name="Zhang W."/>
            <person name="Wu X."/>
            <person name="Zhang M."/>
            <person name="Chen T."/>
            <person name="Liu G."/>
            <person name="Dyson P."/>
        </authorList>
    </citation>
    <scope>NUCLEOTIDE SEQUENCE [LARGE SCALE GENOMIC DNA]</scope>
    <source>
        <strain evidence="2 3">SPC6</strain>
    </source>
</reference>
<dbReference type="EMBL" id="ASHX02000001">
    <property type="protein sequence ID" value="OEJ96485.1"/>
    <property type="molecule type" value="Genomic_DNA"/>
</dbReference>
<evidence type="ECO:0000313" key="3">
    <source>
        <dbReference type="Proteomes" id="UP000095329"/>
    </source>
</evidence>
<sequence length="68" mass="7004">MDWKEKKELGKAIAQGVQKAERERQREASTGGGGGGTGNSGGGGCGECGLGGLMALDVIVFLIHWPVF</sequence>
<feature type="compositionally biased region" description="Gly residues" evidence="1">
    <location>
        <begin position="30"/>
        <end position="41"/>
    </location>
</feature>
<gene>
    <name evidence="2" type="ORF">J116_020535</name>
</gene>
<evidence type="ECO:0000256" key="1">
    <source>
        <dbReference type="SAM" id="MobiDB-lite"/>
    </source>
</evidence>
<dbReference type="Proteomes" id="UP000095329">
    <property type="component" value="Unassembled WGS sequence"/>
</dbReference>
<accession>A0A1D3DVY6</accession>